<keyword evidence="6 7" id="KW-0472">Membrane</keyword>
<dbReference type="RefSeq" id="WP_053584250.1">
    <property type="nucleotide sequence ID" value="NZ_LGRV01000003.1"/>
</dbReference>
<feature type="transmembrane region" description="Helical" evidence="7">
    <location>
        <begin position="441"/>
        <end position="463"/>
    </location>
</feature>
<feature type="transmembrane region" description="Helical" evidence="7">
    <location>
        <begin position="111"/>
        <end position="130"/>
    </location>
</feature>
<keyword evidence="9" id="KW-1185">Reference proteome</keyword>
<reference evidence="9" key="1">
    <citation type="submission" date="2015-07" db="EMBL/GenBank/DDBJ databases">
        <title>Fjat-14205 dsm 2895.</title>
        <authorList>
            <person name="Liu B."/>
            <person name="Wang J."/>
            <person name="Zhu Y."/>
            <person name="Liu G."/>
            <person name="Chen Q."/>
            <person name="Chen Z."/>
            <person name="Lan J."/>
            <person name="Che J."/>
            <person name="Ge C."/>
            <person name="Shi H."/>
            <person name="Pan Z."/>
            <person name="Liu X."/>
        </authorList>
    </citation>
    <scope>NUCLEOTIDE SEQUENCE [LARGE SCALE GENOMIC DNA]</scope>
    <source>
        <strain evidence="9">DSM 25560</strain>
    </source>
</reference>
<feature type="transmembrane region" description="Helical" evidence="7">
    <location>
        <begin position="151"/>
        <end position="170"/>
    </location>
</feature>
<dbReference type="Pfam" id="PF13440">
    <property type="entry name" value="Polysacc_synt_3"/>
    <property type="match status" value="1"/>
</dbReference>
<keyword evidence="5 7" id="KW-1133">Transmembrane helix</keyword>
<dbReference type="EMBL" id="LGRV01000003">
    <property type="protein sequence ID" value="KOS69380.1"/>
    <property type="molecule type" value="Genomic_DNA"/>
</dbReference>
<dbReference type="InterPro" id="IPR050833">
    <property type="entry name" value="Poly_Biosynth_Transport"/>
</dbReference>
<dbReference type="PANTHER" id="PTHR30250">
    <property type="entry name" value="PST FAMILY PREDICTED COLANIC ACID TRANSPORTER"/>
    <property type="match status" value="1"/>
</dbReference>
<evidence type="ECO:0000256" key="5">
    <source>
        <dbReference type="ARBA" id="ARBA00022989"/>
    </source>
</evidence>
<sequence length="494" mass="55558">MSYEITKSRIFSSLLWKLMERGGTQGIQFIVMIVIARFLLPEDFGLLVLVAVFITIAGVLVQSGFNIALIQKKNADEVDFSSVFYLNLCIAFILYGVLFLSAPIIARFFEYPLLIIVLRILSLTLFLGAINSIQNAVIARNLQFKKLFFSSLGAVIVSGIIGIILAYAHFGVWALVWQQLINQLLVTVILWFTVKWRPKLLFSIERLIELFSFGWKLLVSSLIDTLYNNLGSILIGKMFSPVLLGFYSRGEQFPSLIVSNINGSIQAVMLPALSSYQEDRQRVKEMVRRSIVTSSFIVFPMMVGLAIIAEPLVKILLTDKWLPAVPFLQIFCAVYALWPIHTANLQAINALGRSDVFLKLEIGKKILGLSILAITIPFGVHAMALGVFISGVLCTFINAYPNLKLLNYSIQEQWKDIIPSLLLSLVMGFVVFCVKLYMMPALLTIIIQIFVGTILYVALAKLFKLECFTYLLLALKDMLENKKKTKLIINNEVR</sequence>
<organism evidence="8 9">
    <name type="scientific">Lysinibacillus contaminans</name>
    <dbReference type="NCBI Taxonomy" id="1293441"/>
    <lineage>
        <taxon>Bacteria</taxon>
        <taxon>Bacillati</taxon>
        <taxon>Bacillota</taxon>
        <taxon>Bacilli</taxon>
        <taxon>Bacillales</taxon>
        <taxon>Bacillaceae</taxon>
        <taxon>Lysinibacillus</taxon>
    </lineage>
</organism>
<proteinExistence type="inferred from homology"/>
<comment type="subcellular location">
    <subcellularLocation>
        <location evidence="1">Cell membrane</location>
        <topology evidence="1">Multi-pass membrane protein</topology>
    </subcellularLocation>
</comment>
<evidence type="ECO:0000313" key="8">
    <source>
        <dbReference type="EMBL" id="KOS69380.1"/>
    </source>
</evidence>
<feature type="transmembrane region" description="Helical" evidence="7">
    <location>
        <begin position="366"/>
        <end position="397"/>
    </location>
</feature>
<comment type="caution">
    <text evidence="8">The sequence shown here is derived from an EMBL/GenBank/DDBJ whole genome shotgun (WGS) entry which is preliminary data.</text>
</comment>
<accession>A0ABR5K369</accession>
<evidence type="ECO:0000256" key="3">
    <source>
        <dbReference type="ARBA" id="ARBA00022475"/>
    </source>
</evidence>
<feature type="transmembrane region" description="Helical" evidence="7">
    <location>
        <begin position="21"/>
        <end position="40"/>
    </location>
</feature>
<evidence type="ECO:0000313" key="9">
    <source>
        <dbReference type="Proteomes" id="UP000050668"/>
    </source>
</evidence>
<dbReference type="PANTHER" id="PTHR30250:SF10">
    <property type="entry name" value="LIPOPOLYSACCHARIDE BIOSYNTHESIS PROTEIN WZXC"/>
    <property type="match status" value="1"/>
</dbReference>
<name>A0ABR5K369_9BACI</name>
<feature type="transmembrane region" description="Helical" evidence="7">
    <location>
        <begin position="82"/>
        <end position="105"/>
    </location>
</feature>
<feature type="transmembrane region" description="Helical" evidence="7">
    <location>
        <begin position="290"/>
        <end position="309"/>
    </location>
</feature>
<keyword evidence="3" id="KW-1003">Cell membrane</keyword>
<evidence type="ECO:0000256" key="4">
    <source>
        <dbReference type="ARBA" id="ARBA00022692"/>
    </source>
</evidence>
<evidence type="ECO:0000256" key="2">
    <source>
        <dbReference type="ARBA" id="ARBA00007430"/>
    </source>
</evidence>
<protein>
    <submittedName>
        <fullName evidence="8">Polysaccharide biosynthesis protein</fullName>
    </submittedName>
</protein>
<keyword evidence="4 7" id="KW-0812">Transmembrane</keyword>
<feature type="transmembrane region" description="Helical" evidence="7">
    <location>
        <begin position="321"/>
        <end position="345"/>
    </location>
</feature>
<evidence type="ECO:0000256" key="6">
    <source>
        <dbReference type="ARBA" id="ARBA00023136"/>
    </source>
</evidence>
<feature type="transmembrane region" description="Helical" evidence="7">
    <location>
        <begin position="417"/>
        <end position="434"/>
    </location>
</feature>
<dbReference type="Proteomes" id="UP000050668">
    <property type="component" value="Unassembled WGS sequence"/>
</dbReference>
<gene>
    <name evidence="8" type="ORF">AEA09_12975</name>
</gene>
<feature type="transmembrane region" description="Helical" evidence="7">
    <location>
        <begin position="176"/>
        <end position="194"/>
    </location>
</feature>
<dbReference type="CDD" id="cd13127">
    <property type="entry name" value="MATE_tuaB_like"/>
    <property type="match status" value="1"/>
</dbReference>
<evidence type="ECO:0000256" key="7">
    <source>
        <dbReference type="SAM" id="Phobius"/>
    </source>
</evidence>
<comment type="similarity">
    <text evidence="2">Belongs to the polysaccharide synthase family.</text>
</comment>
<evidence type="ECO:0000256" key="1">
    <source>
        <dbReference type="ARBA" id="ARBA00004651"/>
    </source>
</evidence>
<feature type="transmembrane region" description="Helical" evidence="7">
    <location>
        <begin position="46"/>
        <end position="70"/>
    </location>
</feature>